<dbReference type="NCBIfam" id="TIGR00116">
    <property type="entry name" value="tsf"/>
    <property type="match status" value="1"/>
</dbReference>
<evidence type="ECO:0000313" key="7">
    <source>
        <dbReference type="EMBL" id="OGG18895.1"/>
    </source>
</evidence>
<dbReference type="CDD" id="cd14275">
    <property type="entry name" value="UBA_EF-Ts"/>
    <property type="match status" value="1"/>
</dbReference>
<organism evidence="7 8">
    <name type="scientific">Candidatus Gottesmanbacteria bacterium RIFCSPHIGHO2_02_FULL_39_14</name>
    <dbReference type="NCBI Taxonomy" id="1798383"/>
    <lineage>
        <taxon>Bacteria</taxon>
        <taxon>Candidatus Gottesmaniibacteriota</taxon>
    </lineage>
</organism>
<gene>
    <name evidence="5" type="primary">tsf</name>
    <name evidence="7" type="ORF">A3D78_00050</name>
</gene>
<dbReference type="PANTHER" id="PTHR11741:SF0">
    <property type="entry name" value="ELONGATION FACTOR TS, MITOCHONDRIAL"/>
    <property type="match status" value="1"/>
</dbReference>
<dbReference type="SUPFAM" id="SSF54713">
    <property type="entry name" value="Elongation factor Ts (EF-Ts), dimerisation domain"/>
    <property type="match status" value="1"/>
</dbReference>
<evidence type="ECO:0000256" key="2">
    <source>
        <dbReference type="ARBA" id="ARBA00016956"/>
    </source>
</evidence>
<evidence type="ECO:0000256" key="1">
    <source>
        <dbReference type="ARBA" id="ARBA00005532"/>
    </source>
</evidence>
<dbReference type="Pfam" id="PF00889">
    <property type="entry name" value="EF_TS"/>
    <property type="match status" value="1"/>
</dbReference>
<dbReference type="GO" id="GO:0003746">
    <property type="term" value="F:translation elongation factor activity"/>
    <property type="evidence" value="ECO:0007669"/>
    <property type="project" value="UniProtKB-UniRule"/>
</dbReference>
<comment type="function">
    <text evidence="5">Associates with the EF-Tu.GDP complex and induces the exchange of GDP to GTP. It remains bound to the aminoacyl-tRNA.EF-Tu.GTP complex up to the GTP hydrolysis stage on the ribosome.</text>
</comment>
<dbReference type="FunFam" id="1.10.8.10:FF:000001">
    <property type="entry name" value="Elongation factor Ts"/>
    <property type="match status" value="1"/>
</dbReference>
<comment type="similarity">
    <text evidence="1 5">Belongs to the EF-Ts family.</text>
</comment>
<dbReference type="PANTHER" id="PTHR11741">
    <property type="entry name" value="ELONGATION FACTOR TS"/>
    <property type="match status" value="1"/>
</dbReference>
<keyword evidence="4 5" id="KW-0648">Protein biosynthesis</keyword>
<dbReference type="Gene3D" id="1.10.8.10">
    <property type="entry name" value="DNA helicase RuvA subunit, C-terminal domain"/>
    <property type="match status" value="1"/>
</dbReference>
<dbReference type="FunFam" id="3.30.479.20:FF:000003">
    <property type="entry name" value="Elongation factor Ts, mitochondrial"/>
    <property type="match status" value="1"/>
</dbReference>
<dbReference type="GO" id="GO:0005737">
    <property type="term" value="C:cytoplasm"/>
    <property type="evidence" value="ECO:0007669"/>
    <property type="project" value="UniProtKB-SubCell"/>
</dbReference>
<dbReference type="HAMAP" id="MF_00050">
    <property type="entry name" value="EF_Ts"/>
    <property type="match status" value="1"/>
</dbReference>
<feature type="region of interest" description="Involved in Mg(2+) ion dislocation from EF-Tu" evidence="5">
    <location>
        <begin position="81"/>
        <end position="84"/>
    </location>
</feature>
<dbReference type="InterPro" id="IPR009060">
    <property type="entry name" value="UBA-like_sf"/>
</dbReference>
<comment type="subcellular location">
    <subcellularLocation>
        <location evidence="5">Cytoplasm</location>
    </subcellularLocation>
</comment>
<accession>A0A1F6A2J2</accession>
<evidence type="ECO:0000256" key="5">
    <source>
        <dbReference type="HAMAP-Rule" id="MF_00050"/>
    </source>
</evidence>
<evidence type="ECO:0000256" key="3">
    <source>
        <dbReference type="ARBA" id="ARBA00022768"/>
    </source>
</evidence>
<evidence type="ECO:0000259" key="6">
    <source>
        <dbReference type="Pfam" id="PF00889"/>
    </source>
</evidence>
<comment type="caution">
    <text evidence="7">The sequence shown here is derived from an EMBL/GenBank/DDBJ whole genome shotgun (WGS) entry which is preliminary data.</text>
</comment>
<dbReference type="EMBL" id="MFJM01000013">
    <property type="protein sequence ID" value="OGG18895.1"/>
    <property type="molecule type" value="Genomic_DNA"/>
</dbReference>
<dbReference type="Proteomes" id="UP000176253">
    <property type="component" value="Unassembled WGS sequence"/>
</dbReference>
<name>A0A1F6A2J2_9BACT</name>
<feature type="domain" description="Translation elongation factor EFTs/EF1B dimerisation" evidence="6">
    <location>
        <begin position="72"/>
        <end position="152"/>
    </location>
</feature>
<protein>
    <recommendedName>
        <fullName evidence="2 5">Elongation factor Ts</fullName>
        <shortName evidence="5">EF-Ts</shortName>
    </recommendedName>
</protein>
<proteinExistence type="inferred from homology"/>
<evidence type="ECO:0000256" key="4">
    <source>
        <dbReference type="ARBA" id="ARBA00022917"/>
    </source>
</evidence>
<keyword evidence="5" id="KW-0963">Cytoplasm</keyword>
<reference evidence="7 8" key="1">
    <citation type="journal article" date="2016" name="Nat. Commun.">
        <title>Thousands of microbial genomes shed light on interconnected biogeochemical processes in an aquifer system.</title>
        <authorList>
            <person name="Anantharaman K."/>
            <person name="Brown C.T."/>
            <person name="Hug L.A."/>
            <person name="Sharon I."/>
            <person name="Castelle C.J."/>
            <person name="Probst A.J."/>
            <person name="Thomas B.C."/>
            <person name="Singh A."/>
            <person name="Wilkins M.J."/>
            <person name="Karaoz U."/>
            <person name="Brodie E.L."/>
            <person name="Williams K.H."/>
            <person name="Hubbard S.S."/>
            <person name="Banfield J.F."/>
        </authorList>
    </citation>
    <scope>NUCLEOTIDE SEQUENCE [LARGE SCALE GENOMIC DNA]</scope>
</reference>
<dbReference type="InterPro" id="IPR036402">
    <property type="entry name" value="EF-Ts_dimer_sf"/>
</dbReference>
<dbReference type="STRING" id="1798383.A3D78_00050"/>
<evidence type="ECO:0000313" key="8">
    <source>
        <dbReference type="Proteomes" id="UP000176253"/>
    </source>
</evidence>
<sequence length="156" mass="17703">MTITIDQIKKLRGETGFGVMDVRKALEETKGSEKKAIDLLKKWGIQKSEKKLSRETKAGIVESYIHGEGKVGVLLELLCETDFVARTDEFKRLAHELCLQISSMNPKNVKMLLEQEYIRDPEFKVGDLVKQVIGKLGENIAVSRFIRFKLGENSFS</sequence>
<keyword evidence="3 5" id="KW-0251">Elongation factor</keyword>
<dbReference type="SUPFAM" id="SSF46934">
    <property type="entry name" value="UBA-like"/>
    <property type="match status" value="1"/>
</dbReference>
<dbReference type="InterPro" id="IPR014039">
    <property type="entry name" value="Transl_elong_EFTs/EF1B_dimer"/>
</dbReference>
<dbReference type="Gene3D" id="3.30.479.20">
    <property type="entry name" value="Elongation factor Ts, dimerisation domain"/>
    <property type="match status" value="1"/>
</dbReference>
<dbReference type="InterPro" id="IPR001816">
    <property type="entry name" value="Transl_elong_EFTs/EF1B"/>
</dbReference>
<dbReference type="AlphaFoldDB" id="A0A1F6A2J2"/>